<keyword evidence="3" id="KW-0690">Ribosome biogenesis</keyword>
<name>A0AAW1XBN1_RUBAR</name>
<dbReference type="AlphaFoldDB" id="A0AAW1XBN1"/>
<evidence type="ECO:0000256" key="1">
    <source>
        <dbReference type="ARBA" id="ARBA00004604"/>
    </source>
</evidence>
<reference evidence="10 11" key="1">
    <citation type="journal article" date="2023" name="G3 (Bethesda)">
        <title>A chromosome-length genome assembly and annotation of blackberry (Rubus argutus, cv. 'Hillquist').</title>
        <authorList>
            <person name="Bruna T."/>
            <person name="Aryal R."/>
            <person name="Dudchenko O."/>
            <person name="Sargent D.J."/>
            <person name="Mead D."/>
            <person name="Buti M."/>
            <person name="Cavallini A."/>
            <person name="Hytonen T."/>
            <person name="Andres J."/>
            <person name="Pham M."/>
            <person name="Weisz D."/>
            <person name="Mascagni F."/>
            <person name="Usai G."/>
            <person name="Natali L."/>
            <person name="Bassil N."/>
            <person name="Fernandez G.E."/>
            <person name="Lomsadze A."/>
            <person name="Armour M."/>
            <person name="Olukolu B."/>
            <person name="Poorten T."/>
            <person name="Britton C."/>
            <person name="Davik J."/>
            <person name="Ashrafi H."/>
            <person name="Aiden E.L."/>
            <person name="Borodovsky M."/>
            <person name="Worthington M."/>
        </authorList>
    </citation>
    <scope>NUCLEOTIDE SEQUENCE [LARGE SCALE GENOMIC DNA]</scope>
    <source>
        <strain evidence="10">PI 553951</strain>
    </source>
</reference>
<evidence type="ECO:0000256" key="5">
    <source>
        <dbReference type="ARBA" id="ARBA00022884"/>
    </source>
</evidence>
<dbReference type="GO" id="GO:0003723">
    <property type="term" value="F:RNA binding"/>
    <property type="evidence" value="ECO:0007669"/>
    <property type="project" value="UniProtKB-KW"/>
</dbReference>
<dbReference type="PANTHER" id="PTHR12581:SF0">
    <property type="entry name" value="KRR1 SMALL SUBUNIT PROCESSOME COMPONENT HOMOLOG"/>
    <property type="match status" value="1"/>
</dbReference>
<dbReference type="Pfam" id="PF17903">
    <property type="entry name" value="KH_KRR1_1st"/>
    <property type="match status" value="1"/>
</dbReference>
<dbReference type="InterPro" id="IPR024166">
    <property type="entry name" value="rRNA_assembly_KRR1"/>
</dbReference>
<dbReference type="Gene3D" id="3.30.1370.10">
    <property type="entry name" value="K Homology domain, type 1"/>
    <property type="match status" value="1"/>
</dbReference>
<dbReference type="InterPro" id="IPR036612">
    <property type="entry name" value="KH_dom_type_1_sf"/>
</dbReference>
<accession>A0AAW1XBN1</accession>
<dbReference type="Proteomes" id="UP001457282">
    <property type="component" value="Unassembled WGS sequence"/>
</dbReference>
<evidence type="ECO:0000313" key="10">
    <source>
        <dbReference type="EMBL" id="KAK9933729.1"/>
    </source>
</evidence>
<keyword evidence="5" id="KW-0694">RNA-binding</keyword>
<keyword evidence="4" id="KW-0698">rRNA processing</keyword>
<evidence type="ECO:0000256" key="7">
    <source>
        <dbReference type="ARBA" id="ARBA00023274"/>
    </source>
</evidence>
<evidence type="ECO:0000256" key="8">
    <source>
        <dbReference type="ARBA" id="ARBA00032993"/>
    </source>
</evidence>
<protein>
    <recommendedName>
        <fullName evidence="8">KRR-R motif-containing protein 1</fullName>
    </recommendedName>
</protein>
<dbReference type="EMBL" id="JBEDUW010000004">
    <property type="protein sequence ID" value="KAK9933729.1"/>
    <property type="molecule type" value="Genomic_DNA"/>
</dbReference>
<dbReference type="GO" id="GO:0006364">
    <property type="term" value="P:rRNA processing"/>
    <property type="evidence" value="ECO:0007669"/>
    <property type="project" value="UniProtKB-KW"/>
</dbReference>
<organism evidence="10 11">
    <name type="scientific">Rubus argutus</name>
    <name type="common">Southern blackberry</name>
    <dbReference type="NCBI Taxonomy" id="59490"/>
    <lineage>
        <taxon>Eukaryota</taxon>
        <taxon>Viridiplantae</taxon>
        <taxon>Streptophyta</taxon>
        <taxon>Embryophyta</taxon>
        <taxon>Tracheophyta</taxon>
        <taxon>Spermatophyta</taxon>
        <taxon>Magnoliopsida</taxon>
        <taxon>eudicotyledons</taxon>
        <taxon>Gunneridae</taxon>
        <taxon>Pentapetalae</taxon>
        <taxon>rosids</taxon>
        <taxon>fabids</taxon>
        <taxon>Rosales</taxon>
        <taxon>Rosaceae</taxon>
        <taxon>Rosoideae</taxon>
        <taxon>Rosoideae incertae sedis</taxon>
        <taxon>Rubus</taxon>
    </lineage>
</organism>
<evidence type="ECO:0000256" key="3">
    <source>
        <dbReference type="ARBA" id="ARBA00022517"/>
    </source>
</evidence>
<proteinExistence type="inferred from homology"/>
<dbReference type="PANTHER" id="PTHR12581">
    <property type="entry name" value="HIV-1 REV BINDING PROTEIN 2, 3"/>
    <property type="match status" value="1"/>
</dbReference>
<keyword evidence="7" id="KW-0687">Ribonucleoprotein</keyword>
<evidence type="ECO:0000256" key="4">
    <source>
        <dbReference type="ARBA" id="ARBA00022552"/>
    </source>
</evidence>
<evidence type="ECO:0000256" key="2">
    <source>
        <dbReference type="ARBA" id="ARBA00009344"/>
    </source>
</evidence>
<evidence type="ECO:0000313" key="11">
    <source>
        <dbReference type="Proteomes" id="UP001457282"/>
    </source>
</evidence>
<comment type="similarity">
    <text evidence="2">Belongs to the KRR1 family.</text>
</comment>
<evidence type="ECO:0000256" key="6">
    <source>
        <dbReference type="ARBA" id="ARBA00023242"/>
    </source>
</evidence>
<sequence>MANGTVEQPKLDDMEIEKFGPSSSALQVTSYTDSFGEYHVPKLIQAWPMVKSALKEHGISCKLNLVKHYMRVSTTKRTRDPDIIDRAREFIQILSKTEVPPSTAIRILNGDLHHEYIKTGSQEGGLCSIHGIKKDRFVQQRTRLRDNKKELGCLLGCRLFLTETPLLRSRQVVGIGEEA</sequence>
<gene>
    <name evidence="10" type="ORF">M0R45_020906</name>
</gene>
<dbReference type="GO" id="GO:0032040">
    <property type="term" value="C:small-subunit processome"/>
    <property type="evidence" value="ECO:0007669"/>
    <property type="project" value="TreeGrafter"/>
</dbReference>
<keyword evidence="6" id="KW-0539">Nucleus</keyword>
<feature type="domain" description="KRR1 small subunit processome component first KH" evidence="9">
    <location>
        <begin position="35"/>
        <end position="109"/>
    </location>
</feature>
<dbReference type="InterPro" id="IPR041174">
    <property type="entry name" value="KRR1-like_KH1"/>
</dbReference>
<comment type="caution">
    <text evidence="10">The sequence shown here is derived from an EMBL/GenBank/DDBJ whole genome shotgun (WGS) entry which is preliminary data.</text>
</comment>
<comment type="subcellular location">
    <subcellularLocation>
        <location evidence="1">Nucleus</location>
        <location evidence="1">Nucleolus</location>
    </subcellularLocation>
</comment>
<evidence type="ECO:0000259" key="9">
    <source>
        <dbReference type="Pfam" id="PF17903"/>
    </source>
</evidence>
<keyword evidence="11" id="KW-1185">Reference proteome</keyword>